<sequence>MRTHAGPTRGRIRDRLRSRGLQLSTRATAAIPGHVLSAFQLDGHAGTPLGAAWDNGVRFGRVVVSRAAPTAAWSGKARDRAGEFGHGIAVSRPVRATDGRLVVGGFKAGEFVEGRPFSRIDEAVSAALRYDDAMDGIDAPAVDRDDVFAAAERAVWDGYSEEPGDVVAHVDFGSCLLYSGDAAPTLTDLVPSAGKRPRGFTAALVIVDGLLSGAVDEAVLDRWAHVPGLRELANRALEYRLACAKSAGSDIRSIAERVQTILVSE</sequence>
<dbReference type="EMBL" id="JBEPNZ010000001">
    <property type="protein sequence ID" value="MET3945227.1"/>
    <property type="molecule type" value="Genomic_DNA"/>
</dbReference>
<name>A0ABV2P073_9CORY</name>
<keyword evidence="2" id="KW-1185">Reference proteome</keyword>
<organism evidence="1 2">
    <name type="scientific">Corynebacterium mucifaciens</name>
    <dbReference type="NCBI Taxonomy" id="57171"/>
    <lineage>
        <taxon>Bacteria</taxon>
        <taxon>Bacillati</taxon>
        <taxon>Actinomycetota</taxon>
        <taxon>Actinomycetes</taxon>
        <taxon>Mycobacteriales</taxon>
        <taxon>Corynebacteriaceae</taxon>
        <taxon>Corynebacterium</taxon>
    </lineage>
</organism>
<comment type="caution">
    <text evidence="1">The sequence shown here is derived from an EMBL/GenBank/DDBJ whole genome shotgun (WGS) entry which is preliminary data.</text>
</comment>
<reference evidence="1 2" key="1">
    <citation type="submission" date="2024-06" db="EMBL/GenBank/DDBJ databases">
        <title>Sequencing the genomes of 1000 actinobacteria strains.</title>
        <authorList>
            <person name="Klenk H.-P."/>
        </authorList>
    </citation>
    <scope>NUCLEOTIDE SEQUENCE [LARGE SCALE GENOMIC DNA]</scope>
    <source>
        <strain evidence="1 2">DSM 44265</strain>
    </source>
</reference>
<accession>A0ABV2P073</accession>
<proteinExistence type="predicted"/>
<evidence type="ECO:0008006" key="3">
    <source>
        <dbReference type="Google" id="ProtNLM"/>
    </source>
</evidence>
<protein>
    <recommendedName>
        <fullName evidence="3">TIGR02569 family protein</fullName>
    </recommendedName>
</protein>
<evidence type="ECO:0000313" key="2">
    <source>
        <dbReference type="Proteomes" id="UP001549139"/>
    </source>
</evidence>
<gene>
    <name evidence="1" type="ORF">JOF50_002026</name>
</gene>
<evidence type="ECO:0000313" key="1">
    <source>
        <dbReference type="EMBL" id="MET3945227.1"/>
    </source>
</evidence>
<dbReference type="Proteomes" id="UP001549139">
    <property type="component" value="Unassembled WGS sequence"/>
</dbReference>